<evidence type="ECO:0000313" key="5">
    <source>
        <dbReference type="Proteomes" id="UP000245678"/>
    </source>
</evidence>
<dbReference type="SMART" id="SM00448">
    <property type="entry name" value="REC"/>
    <property type="match status" value="1"/>
</dbReference>
<protein>
    <submittedName>
        <fullName evidence="4">LytTR family two component transcriptional regulator</fullName>
    </submittedName>
</protein>
<dbReference type="PANTHER" id="PTHR37299">
    <property type="entry name" value="TRANSCRIPTIONAL REGULATOR-RELATED"/>
    <property type="match status" value="1"/>
</dbReference>
<evidence type="ECO:0000259" key="2">
    <source>
        <dbReference type="PROSITE" id="PS50110"/>
    </source>
</evidence>
<comment type="caution">
    <text evidence="4">The sequence shown here is derived from an EMBL/GenBank/DDBJ whole genome shotgun (WGS) entry which is preliminary data.</text>
</comment>
<dbReference type="PROSITE" id="PS50110">
    <property type="entry name" value="RESPONSE_REGULATORY"/>
    <property type="match status" value="1"/>
</dbReference>
<dbReference type="GO" id="GO:0003677">
    <property type="term" value="F:DNA binding"/>
    <property type="evidence" value="ECO:0007669"/>
    <property type="project" value="InterPro"/>
</dbReference>
<dbReference type="AlphaFoldDB" id="A0A316HJ21"/>
<name>A0A316HJ21_9SPHI</name>
<reference evidence="4 5" key="1">
    <citation type="submission" date="2018-05" db="EMBL/GenBank/DDBJ databases">
        <title>Genomic Encyclopedia of Archaeal and Bacterial Type Strains, Phase II (KMG-II): from individual species to whole genera.</title>
        <authorList>
            <person name="Goeker M."/>
        </authorList>
    </citation>
    <scope>NUCLEOTIDE SEQUENCE [LARGE SCALE GENOMIC DNA]</scope>
    <source>
        <strain evidence="4 5">DSM 19975</strain>
    </source>
</reference>
<sequence length="248" mass="28478">MIRITIIDDEQHCAEQIVTLLEDYRDKAIISAIHHDADDALRGIAKHHPDVVFLDVQLGQTTAFELLKQLSRIDFVLIFTTAYERYAIQAFQYAALDYLLKPVSKADFERAMGRAITQAEKNYSDERVRLLLGNLSLEGKRKKITVPTGDGMIFLNITDIVRCEADVNYTHIFTISGLKHTVAKTLKYFDELLADNNFFRVHQSHLINLDHIRKYQRTKSGTVIMADNAVIDVSIRRRELFLEKINAL</sequence>
<evidence type="ECO:0000313" key="4">
    <source>
        <dbReference type="EMBL" id="PWK80020.1"/>
    </source>
</evidence>
<feature type="modified residue" description="4-aspartylphosphate" evidence="1">
    <location>
        <position position="55"/>
    </location>
</feature>
<feature type="domain" description="Response regulatory" evidence="2">
    <location>
        <begin position="3"/>
        <end position="116"/>
    </location>
</feature>
<dbReference type="SUPFAM" id="SSF52172">
    <property type="entry name" value="CheY-like"/>
    <property type="match status" value="1"/>
</dbReference>
<dbReference type="PANTHER" id="PTHR37299:SF1">
    <property type="entry name" value="STAGE 0 SPORULATION PROTEIN A HOMOLOG"/>
    <property type="match status" value="1"/>
</dbReference>
<dbReference type="EMBL" id="QGHA01000001">
    <property type="protein sequence ID" value="PWK80020.1"/>
    <property type="molecule type" value="Genomic_DNA"/>
</dbReference>
<dbReference type="Gene3D" id="3.40.50.2300">
    <property type="match status" value="1"/>
</dbReference>
<dbReference type="InterPro" id="IPR007492">
    <property type="entry name" value="LytTR_DNA-bd_dom"/>
</dbReference>
<evidence type="ECO:0000259" key="3">
    <source>
        <dbReference type="PROSITE" id="PS50930"/>
    </source>
</evidence>
<keyword evidence="1" id="KW-0597">Phosphoprotein</keyword>
<feature type="domain" description="HTH LytTR-type" evidence="3">
    <location>
        <begin position="144"/>
        <end position="247"/>
    </location>
</feature>
<proteinExistence type="predicted"/>
<dbReference type="InterPro" id="IPR046947">
    <property type="entry name" value="LytR-like"/>
</dbReference>
<dbReference type="InterPro" id="IPR001789">
    <property type="entry name" value="Sig_transdc_resp-reg_receiver"/>
</dbReference>
<dbReference type="Pfam" id="PF04397">
    <property type="entry name" value="LytTR"/>
    <property type="match status" value="1"/>
</dbReference>
<dbReference type="GO" id="GO:0000156">
    <property type="term" value="F:phosphorelay response regulator activity"/>
    <property type="evidence" value="ECO:0007669"/>
    <property type="project" value="InterPro"/>
</dbReference>
<dbReference type="Pfam" id="PF00072">
    <property type="entry name" value="Response_reg"/>
    <property type="match status" value="1"/>
</dbReference>
<dbReference type="Gene3D" id="2.40.50.1020">
    <property type="entry name" value="LytTr DNA-binding domain"/>
    <property type="match status" value="1"/>
</dbReference>
<dbReference type="Proteomes" id="UP000245678">
    <property type="component" value="Unassembled WGS sequence"/>
</dbReference>
<organism evidence="4 5">
    <name type="scientific">Mucilaginibacter oryzae</name>
    <dbReference type="NCBI Taxonomy" id="468058"/>
    <lineage>
        <taxon>Bacteria</taxon>
        <taxon>Pseudomonadati</taxon>
        <taxon>Bacteroidota</taxon>
        <taxon>Sphingobacteriia</taxon>
        <taxon>Sphingobacteriales</taxon>
        <taxon>Sphingobacteriaceae</taxon>
        <taxon>Mucilaginibacter</taxon>
    </lineage>
</organism>
<gene>
    <name evidence="4" type="ORF">LX99_00484</name>
</gene>
<dbReference type="PROSITE" id="PS50930">
    <property type="entry name" value="HTH_LYTTR"/>
    <property type="match status" value="1"/>
</dbReference>
<evidence type="ECO:0000256" key="1">
    <source>
        <dbReference type="PROSITE-ProRule" id="PRU00169"/>
    </source>
</evidence>
<accession>A0A316HJ21</accession>
<dbReference type="RefSeq" id="WP_109606060.1">
    <property type="nucleotide sequence ID" value="NZ_QGHA01000001.1"/>
</dbReference>
<keyword evidence="5" id="KW-1185">Reference proteome</keyword>
<dbReference type="InterPro" id="IPR011006">
    <property type="entry name" value="CheY-like_superfamily"/>
</dbReference>
<dbReference type="SMART" id="SM00850">
    <property type="entry name" value="LytTR"/>
    <property type="match status" value="1"/>
</dbReference>